<comment type="caution">
    <text evidence="5">The sequence shown here is derived from an EMBL/GenBank/DDBJ whole genome shotgun (WGS) entry which is preliminary data.</text>
</comment>
<evidence type="ECO:0000313" key="6">
    <source>
        <dbReference type="Proteomes" id="UP000824469"/>
    </source>
</evidence>
<dbReference type="Gene3D" id="1.10.472.10">
    <property type="entry name" value="Cyclin-like"/>
    <property type="match status" value="1"/>
</dbReference>
<protein>
    <recommendedName>
        <fullName evidence="4">GH16 domain-containing protein</fullName>
    </recommendedName>
</protein>
<gene>
    <name evidence="5" type="ORF">KI387_003848</name>
</gene>
<name>A0AA38H3C1_TAXCH</name>
<dbReference type="PANTHER" id="PTHR15615">
    <property type="match status" value="1"/>
</dbReference>
<evidence type="ECO:0000256" key="1">
    <source>
        <dbReference type="ARBA" id="ARBA00007215"/>
    </source>
</evidence>
<dbReference type="Pfam" id="PF00722">
    <property type="entry name" value="Glyco_hydro_16"/>
    <property type="match status" value="1"/>
</dbReference>
<dbReference type="PANTHER" id="PTHR15615:SF15">
    <property type="entry name" value="CYCLIN-U2-1"/>
    <property type="match status" value="1"/>
</dbReference>
<feature type="non-terminal residue" evidence="5">
    <location>
        <position position="287"/>
    </location>
</feature>
<keyword evidence="6" id="KW-1185">Reference proteome</keyword>
<dbReference type="InterPro" id="IPR013922">
    <property type="entry name" value="Cyclin_PHO80-like"/>
</dbReference>
<keyword evidence="2" id="KW-0132">Cell division</keyword>
<evidence type="ECO:0000256" key="2">
    <source>
        <dbReference type="ARBA" id="ARBA00022618"/>
    </source>
</evidence>
<feature type="domain" description="GH16" evidence="4">
    <location>
        <begin position="1"/>
        <end position="186"/>
    </location>
</feature>
<dbReference type="GO" id="GO:0051301">
    <property type="term" value="P:cell division"/>
    <property type="evidence" value="ECO:0007669"/>
    <property type="project" value="UniProtKB-KW"/>
</dbReference>
<dbReference type="GO" id="GO:0019901">
    <property type="term" value="F:protein kinase binding"/>
    <property type="evidence" value="ECO:0007669"/>
    <property type="project" value="InterPro"/>
</dbReference>
<dbReference type="Pfam" id="PF08613">
    <property type="entry name" value="Cyclin"/>
    <property type="match status" value="1"/>
</dbReference>
<organism evidence="5 6">
    <name type="scientific">Taxus chinensis</name>
    <name type="common">Chinese yew</name>
    <name type="synonym">Taxus wallichiana var. chinensis</name>
    <dbReference type="NCBI Taxonomy" id="29808"/>
    <lineage>
        <taxon>Eukaryota</taxon>
        <taxon>Viridiplantae</taxon>
        <taxon>Streptophyta</taxon>
        <taxon>Embryophyta</taxon>
        <taxon>Tracheophyta</taxon>
        <taxon>Spermatophyta</taxon>
        <taxon>Pinopsida</taxon>
        <taxon>Pinidae</taxon>
        <taxon>Conifers II</taxon>
        <taxon>Cupressales</taxon>
        <taxon>Taxaceae</taxon>
        <taxon>Taxus</taxon>
    </lineage>
</organism>
<dbReference type="SUPFAM" id="SSF47954">
    <property type="entry name" value="Cyclin-like"/>
    <property type="match status" value="1"/>
</dbReference>
<dbReference type="GO" id="GO:0004553">
    <property type="term" value="F:hydrolase activity, hydrolyzing O-glycosyl compounds"/>
    <property type="evidence" value="ECO:0007669"/>
    <property type="project" value="InterPro"/>
</dbReference>
<dbReference type="InterPro" id="IPR000757">
    <property type="entry name" value="Beta-glucanase-like"/>
</dbReference>
<evidence type="ECO:0000256" key="3">
    <source>
        <dbReference type="ARBA" id="ARBA00023306"/>
    </source>
</evidence>
<dbReference type="InterPro" id="IPR013320">
    <property type="entry name" value="ConA-like_dom_sf"/>
</dbReference>
<evidence type="ECO:0000259" key="4">
    <source>
        <dbReference type="PROSITE" id="PS51762"/>
    </source>
</evidence>
<proteinExistence type="inferred from homology"/>
<keyword evidence="3" id="KW-0131">Cell cycle</keyword>
<comment type="similarity">
    <text evidence="1">Belongs to the cyclin family. Cyclin U/P subfamily.</text>
</comment>
<dbReference type="Gene3D" id="2.60.120.200">
    <property type="match status" value="1"/>
</dbReference>
<evidence type="ECO:0000313" key="5">
    <source>
        <dbReference type="EMBL" id="KAH9331740.1"/>
    </source>
</evidence>
<accession>A0AA38H3C1</accession>
<dbReference type="SUPFAM" id="SSF49899">
    <property type="entry name" value="Concanavalin A-like lectins/glucanases"/>
    <property type="match status" value="1"/>
</dbReference>
<dbReference type="AlphaFoldDB" id="A0AA38H3C1"/>
<dbReference type="Proteomes" id="UP000824469">
    <property type="component" value="Unassembled WGS sequence"/>
</dbReference>
<dbReference type="GO" id="GO:0005975">
    <property type="term" value="P:carbohydrate metabolic process"/>
    <property type="evidence" value="ECO:0007669"/>
    <property type="project" value="InterPro"/>
</dbReference>
<dbReference type="PROSITE" id="PS51762">
    <property type="entry name" value="GH16_2"/>
    <property type="match status" value="1"/>
</dbReference>
<dbReference type="InterPro" id="IPR036915">
    <property type="entry name" value="Cyclin-like_sf"/>
</dbReference>
<reference evidence="5 6" key="1">
    <citation type="journal article" date="2021" name="Nat. Plants">
        <title>The Taxus genome provides insights into paclitaxel biosynthesis.</title>
        <authorList>
            <person name="Xiong X."/>
            <person name="Gou J."/>
            <person name="Liao Q."/>
            <person name="Li Y."/>
            <person name="Zhou Q."/>
            <person name="Bi G."/>
            <person name="Li C."/>
            <person name="Du R."/>
            <person name="Wang X."/>
            <person name="Sun T."/>
            <person name="Guo L."/>
            <person name="Liang H."/>
            <person name="Lu P."/>
            <person name="Wu Y."/>
            <person name="Zhang Z."/>
            <person name="Ro D.K."/>
            <person name="Shang Y."/>
            <person name="Huang S."/>
            <person name="Yan J."/>
        </authorList>
    </citation>
    <scope>NUCLEOTIDE SEQUENCE [LARGE SCALE GENOMIC DNA]</scope>
    <source>
        <strain evidence="5">Ta-2019</strain>
    </source>
</reference>
<feature type="non-terminal residue" evidence="5">
    <location>
        <position position="1"/>
    </location>
</feature>
<dbReference type="EMBL" id="JAHRHJ020000001">
    <property type="protein sequence ID" value="KAH9331740.1"/>
    <property type="molecule type" value="Genomic_DNA"/>
</dbReference>
<sequence>SGFKSLQAYKSGFFNDAIKLQVGHTAGVIADLYQYPGHHDEIDMEFLGTIPGKPYTLQTNIYISGSGDGQVLTSRELKFHLWFDPTEDFHNYSILWTPSHIITVSRFLLAGILGMENLLGVKDSVDDYICSEYSSVDCGGVLSSSTCIVSVLASVLERTVGRNNRVINDKCTLSGNKYRVFNVDRVPEMSIERYLQRILKHTNASPSVFVVAYAYIDRFCAFHPEFRITSLNVHRLLITVVMVASKFLEDLNYRNCYYGAVGGLEVEEINEMEMEFLFLMKFKLQVT</sequence>